<feature type="region of interest" description="Disordered" evidence="1">
    <location>
        <begin position="152"/>
        <end position="182"/>
    </location>
</feature>
<name>A0AA97KTJ8_EUBMA</name>
<feature type="compositionally biased region" description="Polar residues" evidence="1">
    <location>
        <begin position="31"/>
        <end position="44"/>
    </location>
</feature>
<evidence type="ECO:0000259" key="2">
    <source>
        <dbReference type="Pfam" id="PF13904"/>
    </source>
</evidence>
<dbReference type="KEGG" id="emc:129325325"/>
<feature type="compositionally biased region" description="Basic residues" evidence="1">
    <location>
        <begin position="70"/>
        <end position="83"/>
    </location>
</feature>
<protein>
    <submittedName>
        <fullName evidence="4">Coiled-coil domain-containing protein 34 isoform X1</fullName>
    </submittedName>
</protein>
<dbReference type="AlphaFoldDB" id="A0AA97KTJ8"/>
<dbReference type="CTD" id="91057"/>
<evidence type="ECO:0000313" key="3">
    <source>
        <dbReference type="Proteomes" id="UP001190640"/>
    </source>
</evidence>
<dbReference type="Pfam" id="PF13904">
    <property type="entry name" value="CCDC34"/>
    <property type="match status" value="1"/>
</dbReference>
<dbReference type="Proteomes" id="UP001190640">
    <property type="component" value="Chromosome 2"/>
</dbReference>
<accession>A0AA97KTJ8</accession>
<dbReference type="InterPro" id="IPR025259">
    <property type="entry name" value="CCDC34/181"/>
</dbReference>
<sequence>MPISVPPKSRRGAACSIPSSPASSEDEGAGKSSTFSLLSPSFHQSFPRFHRKEQEEDATSASRGMSISQRSKHHSVERIRKKTPQNQSAVAGSLSPWEEWFLSKEKELRARLQAQALEELNMQMEKRKEKQERERKKIIAEVKHKEWVQKKNEEVKREKRAREHKLSKEMAEKATKELEKAQSKEKAKEVYEEWLKKKKAEEVLKKKEEKEKERQLEAELQEKKEKSEKMFKEWLQNTRNKPRPASASYAYTNGKLTGYPDGNAYPEPAFYNPIPWKPIVPPSKEEKYVSMKKNKRPLSSHIYRSPVLFHKSKNKLYVGSLCRNQR</sequence>
<feature type="compositionally biased region" description="Polar residues" evidence="1">
    <location>
        <begin position="59"/>
        <end position="69"/>
    </location>
</feature>
<proteinExistence type="predicted"/>
<feature type="region of interest" description="Disordered" evidence="1">
    <location>
        <begin position="202"/>
        <end position="222"/>
    </location>
</feature>
<feature type="compositionally biased region" description="Low complexity" evidence="1">
    <location>
        <begin position="13"/>
        <end position="23"/>
    </location>
</feature>
<dbReference type="RefSeq" id="XP_054828977.1">
    <property type="nucleotide sequence ID" value="XM_054973002.1"/>
</dbReference>
<gene>
    <name evidence="4" type="primary">CCDC34</name>
</gene>
<evidence type="ECO:0000313" key="4">
    <source>
        <dbReference type="RefSeq" id="XP_054828977.1"/>
    </source>
</evidence>
<reference evidence="4" key="1">
    <citation type="submission" date="2025-08" db="UniProtKB">
        <authorList>
            <consortium name="RefSeq"/>
        </authorList>
    </citation>
    <scope>IDENTIFICATION</scope>
    <source>
        <tissue evidence="4">Blood</tissue>
    </source>
</reference>
<dbReference type="InterPro" id="IPR045323">
    <property type="entry name" value="CCDC34"/>
</dbReference>
<feature type="domain" description="Coiled-coil" evidence="2">
    <location>
        <begin position="94"/>
        <end position="276"/>
    </location>
</feature>
<feature type="region of interest" description="Disordered" evidence="1">
    <location>
        <begin position="1"/>
        <end position="93"/>
    </location>
</feature>
<evidence type="ECO:0000256" key="1">
    <source>
        <dbReference type="SAM" id="MobiDB-lite"/>
    </source>
</evidence>
<dbReference type="PANTHER" id="PTHR23247:SF2">
    <property type="entry name" value="COILED-COIL DOMAIN-CONTAINING PROTEIN 34"/>
    <property type="match status" value="1"/>
</dbReference>
<organism evidence="3 4">
    <name type="scientific">Eublepharis macularius</name>
    <name type="common">Leopard gecko</name>
    <name type="synonym">Cyrtodactylus macularius</name>
    <dbReference type="NCBI Taxonomy" id="481883"/>
    <lineage>
        <taxon>Eukaryota</taxon>
        <taxon>Metazoa</taxon>
        <taxon>Chordata</taxon>
        <taxon>Craniata</taxon>
        <taxon>Vertebrata</taxon>
        <taxon>Euteleostomi</taxon>
        <taxon>Lepidosauria</taxon>
        <taxon>Squamata</taxon>
        <taxon>Bifurcata</taxon>
        <taxon>Gekkota</taxon>
        <taxon>Eublepharidae</taxon>
        <taxon>Eublepharinae</taxon>
        <taxon>Eublepharis</taxon>
    </lineage>
</organism>
<dbReference type="PANTHER" id="PTHR23247">
    <property type="entry name" value="NY-REN-41 ANTIGEN L15 -RELATED"/>
    <property type="match status" value="1"/>
</dbReference>
<dbReference type="GeneID" id="129325325"/>
<keyword evidence="3" id="KW-1185">Reference proteome</keyword>